<comment type="caution">
    <text evidence="1">The sequence shown here is derived from an EMBL/GenBank/DDBJ whole genome shotgun (WGS) entry which is preliminary data.</text>
</comment>
<gene>
    <name evidence="1" type="primary">hemP</name>
    <name evidence="1" type="ORF">G3I74_13880</name>
</gene>
<dbReference type="AlphaFoldDB" id="A0A845V167"/>
<dbReference type="Proteomes" id="UP000484885">
    <property type="component" value="Unassembled WGS sequence"/>
</dbReference>
<organism evidence="1 2">
    <name type="scientific">Wenzhouxiangella limi</name>
    <dbReference type="NCBI Taxonomy" id="2707351"/>
    <lineage>
        <taxon>Bacteria</taxon>
        <taxon>Pseudomonadati</taxon>
        <taxon>Pseudomonadota</taxon>
        <taxon>Gammaproteobacteria</taxon>
        <taxon>Chromatiales</taxon>
        <taxon>Wenzhouxiangellaceae</taxon>
        <taxon>Wenzhouxiangella</taxon>
    </lineage>
</organism>
<reference evidence="1 2" key="1">
    <citation type="submission" date="2020-02" db="EMBL/GenBank/DDBJ databases">
        <authorList>
            <person name="Zhang X.-Y."/>
        </authorList>
    </citation>
    <scope>NUCLEOTIDE SEQUENCE [LARGE SCALE GENOMIC DNA]</scope>
    <source>
        <strain evidence="1 2">C33</strain>
    </source>
</reference>
<dbReference type="Pfam" id="PF10636">
    <property type="entry name" value="hemP"/>
    <property type="match status" value="1"/>
</dbReference>
<evidence type="ECO:0000313" key="2">
    <source>
        <dbReference type="Proteomes" id="UP000484885"/>
    </source>
</evidence>
<name>A0A845V167_9GAMM</name>
<dbReference type="Gene3D" id="2.10.70.10">
    <property type="entry name" value="Complement Module, domain 1"/>
    <property type="match status" value="1"/>
</dbReference>
<dbReference type="EMBL" id="JAAGSC010000044">
    <property type="protein sequence ID" value="NDY96818.1"/>
    <property type="molecule type" value="Genomic_DNA"/>
</dbReference>
<sequence length="32" mass="3864">MLLGRDGRILIRHNGHRYELRETRFGKLILTK</sequence>
<accession>A0A845V167</accession>
<dbReference type="InterPro" id="IPR019600">
    <property type="entry name" value="Hemin_uptake_protein_HemP"/>
</dbReference>
<protein>
    <submittedName>
        <fullName evidence="1">Hemin uptake protein HemP</fullName>
    </submittedName>
</protein>
<proteinExistence type="predicted"/>
<evidence type="ECO:0000313" key="1">
    <source>
        <dbReference type="EMBL" id="NDY96818.1"/>
    </source>
</evidence>
<keyword evidence="2" id="KW-1185">Reference proteome</keyword>